<protein>
    <submittedName>
        <fullName evidence="7">LysR family transcriptional regulator</fullName>
    </submittedName>
</protein>
<dbReference type="Gene3D" id="1.10.10.10">
    <property type="entry name" value="Winged helix-like DNA-binding domain superfamily/Winged helix DNA-binding domain"/>
    <property type="match status" value="1"/>
</dbReference>
<dbReference type="InterPro" id="IPR036388">
    <property type="entry name" value="WH-like_DNA-bd_sf"/>
</dbReference>
<evidence type="ECO:0000313" key="7">
    <source>
        <dbReference type="EMBL" id="OYO21246.1"/>
    </source>
</evidence>
<dbReference type="EMBL" id="NMVQ01000018">
    <property type="protein sequence ID" value="OYO21246.1"/>
    <property type="molecule type" value="Genomic_DNA"/>
</dbReference>
<dbReference type="GO" id="GO:0003700">
    <property type="term" value="F:DNA-binding transcription factor activity"/>
    <property type="evidence" value="ECO:0007669"/>
    <property type="project" value="InterPro"/>
</dbReference>
<keyword evidence="8" id="KW-1185">Reference proteome</keyword>
<comment type="caution">
    <text evidence="7">The sequence shown here is derived from an EMBL/GenBank/DDBJ whole genome shotgun (WGS) entry which is preliminary data.</text>
</comment>
<gene>
    <name evidence="7" type="ORF">CGZ93_10700</name>
</gene>
<dbReference type="Pfam" id="PF00126">
    <property type="entry name" value="HTH_1"/>
    <property type="match status" value="1"/>
</dbReference>
<dbReference type="OrthoDB" id="4131546at2"/>
<evidence type="ECO:0000256" key="3">
    <source>
        <dbReference type="ARBA" id="ARBA00023125"/>
    </source>
</evidence>
<dbReference type="Gene3D" id="3.40.190.10">
    <property type="entry name" value="Periplasmic binding protein-like II"/>
    <property type="match status" value="2"/>
</dbReference>
<dbReference type="SUPFAM" id="SSF46785">
    <property type="entry name" value="Winged helix' DNA-binding domain"/>
    <property type="match status" value="1"/>
</dbReference>
<organism evidence="7 8">
    <name type="scientific">Enemella dayhoffiae</name>
    <dbReference type="NCBI Taxonomy" id="2016507"/>
    <lineage>
        <taxon>Bacteria</taxon>
        <taxon>Bacillati</taxon>
        <taxon>Actinomycetota</taxon>
        <taxon>Actinomycetes</taxon>
        <taxon>Propionibacteriales</taxon>
        <taxon>Propionibacteriaceae</taxon>
        <taxon>Enemella</taxon>
    </lineage>
</organism>
<proteinExistence type="inferred from homology"/>
<dbReference type="GO" id="GO:0003677">
    <property type="term" value="F:DNA binding"/>
    <property type="evidence" value="ECO:0007669"/>
    <property type="project" value="UniProtKB-KW"/>
</dbReference>
<keyword evidence="4" id="KW-0804">Transcription</keyword>
<comment type="similarity">
    <text evidence="1">Belongs to the LysR transcriptional regulatory family.</text>
</comment>
<dbReference type="InterPro" id="IPR036390">
    <property type="entry name" value="WH_DNA-bd_sf"/>
</dbReference>
<dbReference type="SUPFAM" id="SSF53850">
    <property type="entry name" value="Periplasmic binding protein-like II"/>
    <property type="match status" value="1"/>
</dbReference>
<accession>A0A255H1K5</accession>
<dbReference type="GO" id="GO:0032993">
    <property type="term" value="C:protein-DNA complex"/>
    <property type="evidence" value="ECO:0007669"/>
    <property type="project" value="TreeGrafter"/>
</dbReference>
<feature type="domain" description="HTH lysR-type" evidence="6">
    <location>
        <begin position="2"/>
        <end position="59"/>
    </location>
</feature>
<evidence type="ECO:0000256" key="2">
    <source>
        <dbReference type="ARBA" id="ARBA00023015"/>
    </source>
</evidence>
<dbReference type="PROSITE" id="PS50931">
    <property type="entry name" value="HTH_LYSR"/>
    <property type="match status" value="1"/>
</dbReference>
<dbReference type="Proteomes" id="UP000216311">
    <property type="component" value="Unassembled WGS sequence"/>
</dbReference>
<keyword evidence="2" id="KW-0805">Transcription regulation</keyword>
<evidence type="ECO:0000313" key="8">
    <source>
        <dbReference type="Proteomes" id="UP000216311"/>
    </source>
</evidence>
<dbReference type="PANTHER" id="PTHR30346">
    <property type="entry name" value="TRANSCRIPTIONAL DUAL REGULATOR HCAR-RELATED"/>
    <property type="match status" value="1"/>
</dbReference>
<reference evidence="7 8" key="1">
    <citation type="submission" date="2017-07" db="EMBL/GenBank/DDBJ databases">
        <title>Draft whole genome sequences of clinical Proprionibacteriaceae strains.</title>
        <authorList>
            <person name="Bernier A.-M."/>
            <person name="Bernard K."/>
            <person name="Domingo M.-C."/>
        </authorList>
    </citation>
    <scope>NUCLEOTIDE SEQUENCE [LARGE SCALE GENOMIC DNA]</scope>
    <source>
        <strain evidence="7 8">NML 130396</strain>
    </source>
</reference>
<dbReference type="Pfam" id="PF03466">
    <property type="entry name" value="LysR_substrate"/>
    <property type="match status" value="1"/>
</dbReference>
<sequence length="321" mass="34026">MIDVNRLRVFRAVVAAGSIQAAANNLGYTASAVSQQVSTLQRETGLTLLERVGRGIEPTAAGVELASVAAGVLGSLDAVESRVADLRDGRTGSLSVAYISSVGMAWMPDIIAGVVRDFPGLRLGLTVREVPDGVEAEKVDVEVRVKTSDLPPAQGIRELHLMSEPYQVILPKDHPLVAEPQIELSALRGETWIAADTAESMCQQRVDQACAAAGFVAEYGVRADDHLPAIAFVRAGVGITIVPRLCTLDLVPGVVARDLVNPTPHRSLLLRVRKAVEDAPQVRRVVAGLQQAARREQGTASRAAGTVLSRPRSPRPVANPA</sequence>
<dbReference type="InterPro" id="IPR000847">
    <property type="entry name" value="LysR_HTH_N"/>
</dbReference>
<name>A0A255H1K5_9ACTN</name>
<dbReference type="RefSeq" id="WP_094364138.1">
    <property type="nucleotide sequence ID" value="NZ_NMVQ01000018.1"/>
</dbReference>
<dbReference type="PANTHER" id="PTHR30346:SF29">
    <property type="entry name" value="LYSR SUBSTRATE-BINDING"/>
    <property type="match status" value="1"/>
</dbReference>
<dbReference type="AlphaFoldDB" id="A0A255H1K5"/>
<evidence type="ECO:0000256" key="1">
    <source>
        <dbReference type="ARBA" id="ARBA00009437"/>
    </source>
</evidence>
<evidence type="ECO:0000259" key="6">
    <source>
        <dbReference type="PROSITE" id="PS50931"/>
    </source>
</evidence>
<dbReference type="InterPro" id="IPR005119">
    <property type="entry name" value="LysR_subst-bd"/>
</dbReference>
<keyword evidence="3" id="KW-0238">DNA-binding</keyword>
<evidence type="ECO:0000256" key="5">
    <source>
        <dbReference type="SAM" id="MobiDB-lite"/>
    </source>
</evidence>
<feature type="region of interest" description="Disordered" evidence="5">
    <location>
        <begin position="293"/>
        <end position="321"/>
    </location>
</feature>
<evidence type="ECO:0000256" key="4">
    <source>
        <dbReference type="ARBA" id="ARBA00023163"/>
    </source>
</evidence>